<evidence type="ECO:0000259" key="3">
    <source>
        <dbReference type="Pfam" id="PF13193"/>
    </source>
</evidence>
<dbReference type="InterPro" id="IPR025110">
    <property type="entry name" value="AMP-bd_C"/>
</dbReference>
<dbReference type="Pfam" id="PF13193">
    <property type="entry name" value="AMP-binding_C"/>
    <property type="match status" value="1"/>
</dbReference>
<dbReference type="Proteomes" id="UP000181951">
    <property type="component" value="Unassembled WGS sequence"/>
</dbReference>
<dbReference type="InterPro" id="IPR045851">
    <property type="entry name" value="AMP-bd_C_sf"/>
</dbReference>
<dbReference type="SUPFAM" id="SSF56801">
    <property type="entry name" value="Acetyl-CoA synthetase-like"/>
    <property type="match status" value="1"/>
</dbReference>
<feature type="region of interest" description="Disordered" evidence="1">
    <location>
        <begin position="138"/>
        <end position="170"/>
    </location>
</feature>
<gene>
    <name evidence="4" type="ORF">SAMN05216267_1002258</name>
</gene>
<name>A0A1H8EKK3_9ACTN</name>
<evidence type="ECO:0000256" key="1">
    <source>
        <dbReference type="SAM" id="MobiDB-lite"/>
    </source>
</evidence>
<dbReference type="EMBL" id="FODD01000002">
    <property type="protein sequence ID" value="SEN20013.1"/>
    <property type="molecule type" value="Genomic_DNA"/>
</dbReference>
<dbReference type="Pfam" id="PF00501">
    <property type="entry name" value="AMP-binding"/>
    <property type="match status" value="1"/>
</dbReference>
<dbReference type="RefSeq" id="WP_075016162.1">
    <property type="nucleotide sequence ID" value="NZ_FODD01000002.1"/>
</dbReference>
<dbReference type="GO" id="GO:0044550">
    <property type="term" value="P:secondary metabolite biosynthetic process"/>
    <property type="evidence" value="ECO:0007669"/>
    <property type="project" value="TreeGrafter"/>
</dbReference>
<feature type="domain" description="AMP-dependent synthetase/ligase" evidence="2">
    <location>
        <begin position="18"/>
        <end position="392"/>
    </location>
</feature>
<evidence type="ECO:0000313" key="4">
    <source>
        <dbReference type="EMBL" id="SEN20013.1"/>
    </source>
</evidence>
<dbReference type="PROSITE" id="PS00455">
    <property type="entry name" value="AMP_BINDING"/>
    <property type="match status" value="1"/>
</dbReference>
<dbReference type="GO" id="GO:0031177">
    <property type="term" value="F:phosphopantetheine binding"/>
    <property type="evidence" value="ECO:0007669"/>
    <property type="project" value="TreeGrafter"/>
</dbReference>
<keyword evidence="5" id="KW-1185">Reference proteome</keyword>
<protein>
    <submittedName>
        <fullName evidence="4">Amino acid adenylation domain-containing protein</fullName>
    </submittedName>
</protein>
<dbReference type="GO" id="GO:0005737">
    <property type="term" value="C:cytoplasm"/>
    <property type="evidence" value="ECO:0007669"/>
    <property type="project" value="TreeGrafter"/>
</dbReference>
<dbReference type="InterPro" id="IPR000873">
    <property type="entry name" value="AMP-dep_synth/lig_dom"/>
</dbReference>
<feature type="compositionally biased region" description="Gly residues" evidence="1">
    <location>
        <begin position="147"/>
        <end position="159"/>
    </location>
</feature>
<sequence>MRDRDPASLRFLHAGFLRTVRRHPHRAALALGERVWTYAELDHLARWWAGALLALHPRPRRVGVLGHRGVVTYAGFLAALYAGAAAVPLNSTYPVRRNQDLVARADLDALLTDESSLPHARGVLRDLPDAPPLVVARSDGSPRALGAGPGAGPGAGHGGTVADASPLREPLPPDPGDTAYLLFTSGSTGHPKGVPISHANVSAFLRVNTERYDFSPEDRFGNTFDLTFDLSVFDLFMAWGSGGLLLPLAGRDVHAPLRFVRDRRITVWFSVPSVAVLQHNSGALTPGSMPSLRWSLFCGEALPASAAAAWQAAAPGSVVENLYGPTEATIACTVHRWHPRQSPARCANGIVPIGRPYPGMDAALLAADGSEVAGGGTGEICLRGPQVFSGYWRAPEQTRAAFHGRGDGLWYRTGDLGRWAADGSLLYAGRLDSQVKVLGHRVELGDVEAHLRRQDGVEQAVVVAVPGEEGGTTVLAAVLCGRDADVPAVEEGLREGLPPYMIPLTFHLVDRLPLNANGKVDRAGLRARVMSGQLEPFPL</sequence>
<dbReference type="InterPro" id="IPR010071">
    <property type="entry name" value="AA_adenyl_dom"/>
</dbReference>
<feature type="domain" description="AMP-binding enzyme C-terminal" evidence="3">
    <location>
        <begin position="447"/>
        <end position="519"/>
    </location>
</feature>
<dbReference type="PANTHER" id="PTHR45527:SF1">
    <property type="entry name" value="FATTY ACID SYNTHASE"/>
    <property type="match status" value="1"/>
</dbReference>
<dbReference type="GO" id="GO:0043041">
    <property type="term" value="P:amino acid activation for nonribosomal peptide biosynthetic process"/>
    <property type="evidence" value="ECO:0007669"/>
    <property type="project" value="TreeGrafter"/>
</dbReference>
<dbReference type="PANTHER" id="PTHR45527">
    <property type="entry name" value="NONRIBOSOMAL PEPTIDE SYNTHETASE"/>
    <property type="match status" value="1"/>
</dbReference>
<dbReference type="InterPro" id="IPR020845">
    <property type="entry name" value="AMP-binding_CS"/>
</dbReference>
<dbReference type="OrthoDB" id="2472181at2"/>
<proteinExistence type="predicted"/>
<reference evidence="4 5" key="1">
    <citation type="submission" date="2016-10" db="EMBL/GenBank/DDBJ databases">
        <authorList>
            <person name="de Groot N.N."/>
        </authorList>
    </citation>
    <scope>NUCLEOTIDE SEQUENCE [LARGE SCALE GENOMIC DNA]</scope>
    <source>
        <strain evidence="4 5">CGMCC 4.2026</strain>
    </source>
</reference>
<organism evidence="4 5">
    <name type="scientific">Actinacidiphila rubida</name>
    <dbReference type="NCBI Taxonomy" id="310780"/>
    <lineage>
        <taxon>Bacteria</taxon>
        <taxon>Bacillati</taxon>
        <taxon>Actinomycetota</taxon>
        <taxon>Actinomycetes</taxon>
        <taxon>Kitasatosporales</taxon>
        <taxon>Streptomycetaceae</taxon>
        <taxon>Actinacidiphila</taxon>
    </lineage>
</organism>
<accession>A0A1H8EKK3</accession>
<dbReference type="NCBIfam" id="TIGR01733">
    <property type="entry name" value="AA-adenyl-dom"/>
    <property type="match status" value="1"/>
</dbReference>
<dbReference type="STRING" id="310780.SAMN05216267_1002258"/>
<dbReference type="InterPro" id="IPR042099">
    <property type="entry name" value="ANL_N_sf"/>
</dbReference>
<dbReference type="AlphaFoldDB" id="A0A1H8EKK3"/>
<dbReference type="Gene3D" id="3.40.50.12780">
    <property type="entry name" value="N-terminal domain of ligase-like"/>
    <property type="match status" value="1"/>
</dbReference>
<evidence type="ECO:0000313" key="5">
    <source>
        <dbReference type="Proteomes" id="UP000181951"/>
    </source>
</evidence>
<evidence type="ECO:0000259" key="2">
    <source>
        <dbReference type="Pfam" id="PF00501"/>
    </source>
</evidence>
<dbReference type="Gene3D" id="3.30.300.30">
    <property type="match status" value="1"/>
</dbReference>